<dbReference type="SUPFAM" id="SSF56349">
    <property type="entry name" value="DNA breaking-rejoining enzymes"/>
    <property type="match status" value="1"/>
</dbReference>
<protein>
    <recommendedName>
        <fullName evidence="5">RNA-directed RNA polymerase</fullName>
    </recommendedName>
</protein>
<feature type="region of interest" description="Disordered" evidence="2">
    <location>
        <begin position="162"/>
        <end position="225"/>
    </location>
</feature>
<evidence type="ECO:0008006" key="5">
    <source>
        <dbReference type="Google" id="ProtNLM"/>
    </source>
</evidence>
<evidence type="ECO:0000256" key="2">
    <source>
        <dbReference type="SAM" id="MobiDB-lite"/>
    </source>
</evidence>
<name>A0ABN9WLL4_9DINO</name>
<dbReference type="InterPro" id="IPR011010">
    <property type="entry name" value="DNA_brk_join_enz"/>
</dbReference>
<reference evidence="3" key="1">
    <citation type="submission" date="2023-10" db="EMBL/GenBank/DDBJ databases">
        <authorList>
            <person name="Chen Y."/>
            <person name="Shah S."/>
            <person name="Dougan E. K."/>
            <person name="Thang M."/>
            <person name="Chan C."/>
        </authorList>
    </citation>
    <scope>NUCLEOTIDE SEQUENCE [LARGE SCALE GENOMIC DNA]</scope>
</reference>
<dbReference type="Proteomes" id="UP001189429">
    <property type="component" value="Unassembled WGS sequence"/>
</dbReference>
<feature type="compositionally biased region" description="Basic and acidic residues" evidence="2">
    <location>
        <begin position="208"/>
        <end position="224"/>
    </location>
</feature>
<organism evidence="3 4">
    <name type="scientific">Prorocentrum cordatum</name>
    <dbReference type="NCBI Taxonomy" id="2364126"/>
    <lineage>
        <taxon>Eukaryota</taxon>
        <taxon>Sar</taxon>
        <taxon>Alveolata</taxon>
        <taxon>Dinophyceae</taxon>
        <taxon>Prorocentrales</taxon>
        <taxon>Prorocentraceae</taxon>
        <taxon>Prorocentrum</taxon>
    </lineage>
</organism>
<keyword evidence="4" id="KW-1185">Reference proteome</keyword>
<accession>A0ABN9WLL4</accession>
<dbReference type="Gene3D" id="1.10.443.10">
    <property type="entry name" value="Intergrase catalytic core"/>
    <property type="match status" value="1"/>
</dbReference>
<evidence type="ECO:0000313" key="4">
    <source>
        <dbReference type="Proteomes" id="UP001189429"/>
    </source>
</evidence>
<gene>
    <name evidence="3" type="ORF">PCOR1329_LOCUS67645</name>
</gene>
<dbReference type="EMBL" id="CAUYUJ010018777">
    <property type="protein sequence ID" value="CAK0886248.1"/>
    <property type="molecule type" value="Genomic_DNA"/>
</dbReference>
<feature type="non-terminal residue" evidence="3">
    <location>
        <position position="1545"/>
    </location>
</feature>
<keyword evidence="1" id="KW-0233">DNA recombination</keyword>
<sequence length="1545" mass="169821">MERRPGHITQRLLAKMRTYLPREAGRPGVDTEPLAMKYLTTQLMPRLGPELTKRNEAELRILATCLDSLLDGNIVYCTDLLSQQFKAVEMAQREGWAAAQHLNPLYDTLVSAVEEDERGELYRAEQQELKRAELKSRIATAQGTPAPWRSSANARVRHSEEVVQGLFDPSESASVYPRSPPRARDGGGGSRGSDVRNSQSRPRGPDSPPRDVGKSRGKKGKDGQGKGICLHVLRWRAIFVGGSSSPPSSRELLPFATSLGLSPYRQHAEYARLLAEGDKAGRCALPRPAAGLDEWLILVMLGLNALWDGSRAIGRQPCGMPAQGPSMAQVVCFWHLERKIHSFVTTPGMSVAAEAPDELFAKTEVSYGGDVVQRALELTWEQIEPALPPADRCGKLRAVDFCEPRVRRYLEEPFEMLLPLDGFRSRPRPGKVMASSTEIVRIGRGLLERGLVAPLRRRDLLHIQGDPVVNGMFGVLKDDLVTTGPLAGQPQLRLIMNLTASNELMGELPLDIAKLPYYAQWRNIVIDVGEELVWAHDDMKGAFYLFSLPPQWAALFCFDVAFDPIELGIHDWGHEPVWLGATTVPMGWRNAMGLFQYLHRRLLMSGGVHPRGLPLRREIRKDKPFPIVRSGDAEFDELWQIYCDDADYGKLVNKQEQWCQDLSQASCFSEAARTRYDEWAVPLSAKSGTNRSSVSRLGALLDGADGRLRLTPKRVGLLTRLSCHCIASPAVRRKQLEIVIGHWVHAASYRKECMSCFQEVWDVLSHWGGGPRALPEGARRELVLAFALLPCFEYDFRSPISRVMTASDASEHGGGVTYTSRHTADGRAAALCELAGGCAHGRDLLVLIEVGGCGRGRMAFDNVGLELSLHGLLSLTPDAGRCSRGAFGRAAHATDLALICHIGPGLELDANLPLIRSAQRILQREGAGLRVWPACLAAPSTSREQVESATRAFRSVPLLMDVSTLTESAGCEYCWLSWPLAGGSHLRSSRRPGHISLSWSESTPAAPPAAASAGLRSARAGRGAGRCPLGKDCPAGTRQRNCVQCRALKLGFPHDFFLFARSRKSGCTSEALDQARHAVAEQCGSVAPLAYLVGLWGWQRGFLPDAPTPDSARGWLSTTGSAFVERLAGTAIEEITCADSHQLSLEAMVRSTIFKGSDVRIATASLCDPSSWPRSGIPAARWDWMTCQAWRWRDAEHINELELRAVLSSVRWRLRSTIQINSRFCHLLDSQVCIGVLCKGRSSARGLQKILARVVSLLLAASLHPHWVYVRSADNPADAVDEAAADYLEALWDDGSSRSEAADTLSGLQHLVPSLRRELKESWRLLRTWDQNEMPSRAPPLRPEAAVAVAGFTLADRREDVAAAVLVGFNGILRPSELLISARSKPLRFCVFDHSKRTCVVNLGLTKGGKRQGCPGDVIVDDEFAYLLLHRALAGRPAGRALLPRGLANLRAAFATYLGRAGFDPSRVKPYSIRRGGATHHFASLGNMSLTCERGRWRSKATAKIYVVEGKAALEAIKLSKKQRTALDLGQQLFHKHITRILNSL</sequence>
<evidence type="ECO:0000313" key="3">
    <source>
        <dbReference type="EMBL" id="CAK0886248.1"/>
    </source>
</evidence>
<proteinExistence type="predicted"/>
<dbReference type="InterPro" id="IPR013762">
    <property type="entry name" value="Integrase-like_cat_sf"/>
</dbReference>
<evidence type="ECO:0000256" key="1">
    <source>
        <dbReference type="ARBA" id="ARBA00023172"/>
    </source>
</evidence>
<comment type="caution">
    <text evidence="3">The sequence shown here is derived from an EMBL/GenBank/DDBJ whole genome shotgun (WGS) entry which is preliminary data.</text>
</comment>